<evidence type="ECO:0000256" key="1">
    <source>
        <dbReference type="ARBA" id="ARBA00007401"/>
    </source>
</evidence>
<dbReference type="InterPro" id="IPR006102">
    <property type="entry name" value="Ig-like_GH2"/>
</dbReference>
<comment type="caution">
    <text evidence="10">The sequence shown here is derived from an EMBL/GenBank/DDBJ whole genome shotgun (WGS) entry which is preliminary data.</text>
</comment>
<feature type="chain" id="PRO_5046430469" evidence="4">
    <location>
        <begin position="19"/>
        <end position="803"/>
    </location>
</feature>
<dbReference type="InterPro" id="IPR023232">
    <property type="entry name" value="Glyco_hydro_2_AS"/>
</dbReference>
<dbReference type="InterPro" id="IPR008964">
    <property type="entry name" value="Invasin/intimin_cell_adhesion"/>
</dbReference>
<dbReference type="Gene3D" id="2.60.120.260">
    <property type="entry name" value="Galactose-binding domain-like"/>
    <property type="match status" value="1"/>
</dbReference>
<dbReference type="NCBIfam" id="NF041463">
    <property type="entry name" value="GalB"/>
    <property type="match status" value="1"/>
</dbReference>
<evidence type="ECO:0000256" key="2">
    <source>
        <dbReference type="ARBA" id="ARBA00022801"/>
    </source>
</evidence>
<dbReference type="RefSeq" id="WP_283345674.1">
    <property type="nucleotide sequence ID" value="NZ_JASHIF010000018.1"/>
</dbReference>
<dbReference type="Pfam" id="PF18565">
    <property type="entry name" value="Glyco_hydro2_C5"/>
    <property type="match status" value="1"/>
</dbReference>
<dbReference type="InterPro" id="IPR008979">
    <property type="entry name" value="Galactose-bd-like_sf"/>
</dbReference>
<dbReference type="Pfam" id="PF00703">
    <property type="entry name" value="Glyco_hydro_2"/>
    <property type="match status" value="1"/>
</dbReference>
<evidence type="ECO:0000259" key="7">
    <source>
        <dbReference type="Pfam" id="PF02837"/>
    </source>
</evidence>
<dbReference type="InterPro" id="IPR013783">
    <property type="entry name" value="Ig-like_fold"/>
</dbReference>
<evidence type="ECO:0000256" key="3">
    <source>
        <dbReference type="ARBA" id="ARBA00023295"/>
    </source>
</evidence>
<dbReference type="EMBL" id="JASHIF010000018">
    <property type="protein sequence ID" value="MDI9861183.1"/>
    <property type="molecule type" value="Genomic_DNA"/>
</dbReference>
<dbReference type="InterPro" id="IPR051913">
    <property type="entry name" value="GH2_Domain-Containing"/>
</dbReference>
<dbReference type="Proteomes" id="UP001236507">
    <property type="component" value="Unassembled WGS sequence"/>
</dbReference>
<evidence type="ECO:0000259" key="9">
    <source>
        <dbReference type="Pfam" id="PF18565"/>
    </source>
</evidence>
<protein>
    <submittedName>
        <fullName evidence="10">Beta-galactosidase GalB</fullName>
    </submittedName>
</protein>
<feature type="domain" description="Glycoside hydrolase family 2 immunoglobulin-like beta-sandwich" evidence="5">
    <location>
        <begin position="192"/>
        <end position="292"/>
    </location>
</feature>
<dbReference type="InterPro" id="IPR006101">
    <property type="entry name" value="Glyco_hydro_2"/>
</dbReference>
<evidence type="ECO:0000313" key="10">
    <source>
        <dbReference type="EMBL" id="MDI9861183.1"/>
    </source>
</evidence>
<feature type="domain" description="DUF4982" evidence="8">
    <location>
        <begin position="625"/>
        <end position="683"/>
    </location>
</feature>
<keyword evidence="2" id="KW-0378">Hydrolase</keyword>
<evidence type="ECO:0000256" key="4">
    <source>
        <dbReference type="SAM" id="SignalP"/>
    </source>
</evidence>
<evidence type="ECO:0000259" key="8">
    <source>
        <dbReference type="Pfam" id="PF16355"/>
    </source>
</evidence>
<organism evidence="10 11">
    <name type="scientific">Flectobacillus roseus</name>
    <dbReference type="NCBI Taxonomy" id="502259"/>
    <lineage>
        <taxon>Bacteria</taxon>
        <taxon>Pseudomonadati</taxon>
        <taxon>Bacteroidota</taxon>
        <taxon>Cytophagia</taxon>
        <taxon>Cytophagales</taxon>
        <taxon>Flectobacillaceae</taxon>
        <taxon>Flectobacillus</taxon>
    </lineage>
</organism>
<reference evidence="10 11" key="1">
    <citation type="submission" date="2023-05" db="EMBL/GenBank/DDBJ databases">
        <title>Novel species of genus Flectobacillus isolated from stream in China.</title>
        <authorList>
            <person name="Lu H."/>
        </authorList>
    </citation>
    <scope>NUCLEOTIDE SEQUENCE [LARGE SCALE GENOMIC DNA]</scope>
    <source>
        <strain evidence="10 11">KCTC 42575</strain>
    </source>
</reference>
<dbReference type="Pfam" id="PF02837">
    <property type="entry name" value="Glyco_hydro_2_N"/>
    <property type="match status" value="1"/>
</dbReference>
<gene>
    <name evidence="10" type="primary">galB</name>
    <name evidence="10" type="ORF">QM524_18340</name>
</gene>
<keyword evidence="4" id="KW-0732">Signal</keyword>
<evidence type="ECO:0000259" key="5">
    <source>
        <dbReference type="Pfam" id="PF00703"/>
    </source>
</evidence>
<feature type="domain" description="Glycoside hydrolase family 2 catalytic" evidence="6">
    <location>
        <begin position="302"/>
        <end position="458"/>
    </location>
</feature>
<dbReference type="SUPFAM" id="SSF49785">
    <property type="entry name" value="Galactose-binding domain-like"/>
    <property type="match status" value="1"/>
</dbReference>
<feature type="signal peptide" evidence="4">
    <location>
        <begin position="1"/>
        <end position="18"/>
    </location>
</feature>
<dbReference type="PANTHER" id="PTHR42732:SF1">
    <property type="entry name" value="BETA-MANNOSIDASE"/>
    <property type="match status" value="1"/>
</dbReference>
<dbReference type="SUPFAM" id="SSF51445">
    <property type="entry name" value="(Trans)glycosidases"/>
    <property type="match status" value="1"/>
</dbReference>
<accession>A0ABT6YC66</accession>
<dbReference type="InterPro" id="IPR032311">
    <property type="entry name" value="DUF4982"/>
</dbReference>
<dbReference type="Pfam" id="PF02836">
    <property type="entry name" value="Glyco_hydro_2_C"/>
    <property type="match status" value="1"/>
</dbReference>
<dbReference type="InterPro" id="IPR017853">
    <property type="entry name" value="GH"/>
</dbReference>
<dbReference type="Gene3D" id="3.20.20.80">
    <property type="entry name" value="Glycosidases"/>
    <property type="match status" value="1"/>
</dbReference>
<evidence type="ECO:0000313" key="11">
    <source>
        <dbReference type="Proteomes" id="UP001236507"/>
    </source>
</evidence>
<dbReference type="InterPro" id="IPR036156">
    <property type="entry name" value="Beta-gal/glucu_dom_sf"/>
</dbReference>
<dbReference type="SUPFAM" id="SSF49373">
    <property type="entry name" value="Invasin/intimin cell-adhesion fragments"/>
    <property type="match status" value="1"/>
</dbReference>
<dbReference type="InterPro" id="IPR048229">
    <property type="entry name" value="GalB-like"/>
</dbReference>
<dbReference type="PANTHER" id="PTHR42732">
    <property type="entry name" value="BETA-GALACTOSIDASE"/>
    <property type="match status" value="1"/>
</dbReference>
<dbReference type="InterPro" id="IPR006103">
    <property type="entry name" value="Glyco_hydro_2_cat"/>
</dbReference>
<feature type="domain" description="Glycosyl hydrolases family 2 sugar binding" evidence="7">
    <location>
        <begin position="84"/>
        <end position="176"/>
    </location>
</feature>
<proteinExistence type="inferred from homology"/>
<dbReference type="Gene3D" id="2.60.40.10">
    <property type="entry name" value="Immunoglobulins"/>
    <property type="match status" value="3"/>
</dbReference>
<evidence type="ECO:0000259" key="6">
    <source>
        <dbReference type="Pfam" id="PF02836"/>
    </source>
</evidence>
<keyword evidence="3" id="KW-0326">Glycosidase</keyword>
<dbReference type="SUPFAM" id="SSF49303">
    <property type="entry name" value="beta-Galactosidase/glucuronidase domain"/>
    <property type="match status" value="1"/>
</dbReference>
<dbReference type="InterPro" id="IPR006104">
    <property type="entry name" value="Glyco_hydro_2_N"/>
</dbReference>
<feature type="domain" description="Glycoside hydrolase family 2" evidence="9">
    <location>
        <begin position="697"/>
        <end position="799"/>
    </location>
</feature>
<dbReference type="InterPro" id="IPR040605">
    <property type="entry name" value="Glyco_hydro2_dom5"/>
</dbReference>
<dbReference type="PRINTS" id="PR00132">
    <property type="entry name" value="GLHYDRLASE2"/>
</dbReference>
<comment type="similarity">
    <text evidence="1">Belongs to the glycosyl hydrolase 2 family.</text>
</comment>
<dbReference type="PROSITE" id="PS00608">
    <property type="entry name" value="GLYCOSYL_HYDROL_F2_2"/>
    <property type="match status" value="1"/>
</dbReference>
<keyword evidence="11" id="KW-1185">Reference proteome</keyword>
<dbReference type="Pfam" id="PF16355">
    <property type="entry name" value="DUF4982"/>
    <property type="match status" value="1"/>
</dbReference>
<name>A0ABT6YC66_9BACT</name>
<sequence>MYKIVSICICVFSLYAQCFSQNTGRTISNFNDNWKFVHADIKEAKNPSFNDQAWRVLSLPHDWSIEGPFGANHLTTNQGGALPTGIGWYRKTFNLSQTAKDRKVYIEFDGIYRNSQVWINGHFLGKRPFGYNSFRYELTPFLLTKNNIIAVKVDNSEQPNTRWYSGSGIYRNVRLVITSPIAIDYQGIFVSTPNVRENVADIKVQTTLRNTTNQQSTLEIRQSIIDHKGKILLSKQERVSLSKDSLQNFTQNLTLQQPQLWTLDKPYLYQVKTEILQKNQIIDTQFSPLGIRTFKFDPATGFYLNGVPTKILGVCQHHDSGALGAAVNVRAMERQLEILKAMGCNGIRMSHNPPAPELLDLCDKMGFIVMDEAFDMWKKKKSKKDYGQYFEEWHARDLEAMVKRDRNHPSIFVWSIGNEIREQFDSTGRTYAKELAGIVKKFDTTRPITSALTENEPDKNHIFQSGALDVLGFNYKHEAYSEFPKRFPNHSIIATETASALETRGQYDMPKAGIQLWPKDSKSPLVEGNTDWTAPAYDNVAAYWGTTHEESWKAVKNAPHVAGLYVWTGFDYLGEPHPYSYPARSSYFGIIDLAGFPKDVYYMYQSEWTQKPVLHLLPHWNWKAGQTVEVWAYYNQADEVELFVNNKSQGIRKKGKDELHVSWKVPFEEGSLKVISRKAGKEVLSKEVFTAGKAQKIRLIADRKAIAADGLDLSFVTVEITDEKGNIVLDANHLVQFSVEGKGNLVGVDNGYQASLESFKAPYRSAYHGKCLAIIQSKKQAGKISLKASAEGLESSEIEIITK</sequence>